<protein>
    <submittedName>
        <fullName evidence="1">Uncharacterized protein</fullName>
    </submittedName>
</protein>
<proteinExistence type="predicted"/>
<keyword evidence="2" id="KW-1185">Reference proteome</keyword>
<dbReference type="EMBL" id="ML179334">
    <property type="protein sequence ID" value="THU90462.1"/>
    <property type="molecule type" value="Genomic_DNA"/>
</dbReference>
<evidence type="ECO:0000313" key="1">
    <source>
        <dbReference type="EMBL" id="THU90462.1"/>
    </source>
</evidence>
<sequence>MSLKQMAISFYAFNYKTQEEPNLDVQYDLNMACIRTIIKLNQLQLGSPEAANNLSPPLEPPKPSMQYSKEHRLYKDLMTRQKGKSTDADQHIFVRTDLSSIMGSP</sequence>
<name>A0A4S8LMC4_DENBC</name>
<reference evidence="1 2" key="1">
    <citation type="journal article" date="2019" name="Nat. Ecol. Evol.">
        <title>Megaphylogeny resolves global patterns of mushroom evolution.</title>
        <authorList>
            <person name="Varga T."/>
            <person name="Krizsan K."/>
            <person name="Foldi C."/>
            <person name="Dima B."/>
            <person name="Sanchez-Garcia M."/>
            <person name="Sanchez-Ramirez S."/>
            <person name="Szollosi G.J."/>
            <person name="Szarkandi J.G."/>
            <person name="Papp V."/>
            <person name="Albert L."/>
            <person name="Andreopoulos W."/>
            <person name="Angelini C."/>
            <person name="Antonin V."/>
            <person name="Barry K.W."/>
            <person name="Bougher N.L."/>
            <person name="Buchanan P."/>
            <person name="Buyck B."/>
            <person name="Bense V."/>
            <person name="Catcheside P."/>
            <person name="Chovatia M."/>
            <person name="Cooper J."/>
            <person name="Damon W."/>
            <person name="Desjardin D."/>
            <person name="Finy P."/>
            <person name="Geml J."/>
            <person name="Haridas S."/>
            <person name="Hughes K."/>
            <person name="Justo A."/>
            <person name="Karasinski D."/>
            <person name="Kautmanova I."/>
            <person name="Kiss B."/>
            <person name="Kocsube S."/>
            <person name="Kotiranta H."/>
            <person name="LaButti K.M."/>
            <person name="Lechner B.E."/>
            <person name="Liimatainen K."/>
            <person name="Lipzen A."/>
            <person name="Lukacs Z."/>
            <person name="Mihaltcheva S."/>
            <person name="Morgado L.N."/>
            <person name="Niskanen T."/>
            <person name="Noordeloos M.E."/>
            <person name="Ohm R.A."/>
            <person name="Ortiz-Santana B."/>
            <person name="Ovrebo C."/>
            <person name="Racz N."/>
            <person name="Riley R."/>
            <person name="Savchenko A."/>
            <person name="Shiryaev A."/>
            <person name="Soop K."/>
            <person name="Spirin V."/>
            <person name="Szebenyi C."/>
            <person name="Tomsovsky M."/>
            <person name="Tulloss R.E."/>
            <person name="Uehling J."/>
            <person name="Grigoriev I.V."/>
            <person name="Vagvolgyi C."/>
            <person name="Papp T."/>
            <person name="Martin F.M."/>
            <person name="Miettinen O."/>
            <person name="Hibbett D.S."/>
            <person name="Nagy L.G."/>
        </authorList>
    </citation>
    <scope>NUCLEOTIDE SEQUENCE [LARGE SCALE GENOMIC DNA]</scope>
    <source>
        <strain evidence="1 2">CBS 962.96</strain>
    </source>
</reference>
<dbReference type="Proteomes" id="UP000297245">
    <property type="component" value="Unassembled WGS sequence"/>
</dbReference>
<gene>
    <name evidence="1" type="ORF">K435DRAFT_801984</name>
</gene>
<evidence type="ECO:0000313" key="2">
    <source>
        <dbReference type="Proteomes" id="UP000297245"/>
    </source>
</evidence>
<dbReference type="OrthoDB" id="28245at2759"/>
<organism evidence="1 2">
    <name type="scientific">Dendrothele bispora (strain CBS 962.96)</name>
    <dbReference type="NCBI Taxonomy" id="1314807"/>
    <lineage>
        <taxon>Eukaryota</taxon>
        <taxon>Fungi</taxon>
        <taxon>Dikarya</taxon>
        <taxon>Basidiomycota</taxon>
        <taxon>Agaricomycotina</taxon>
        <taxon>Agaricomycetes</taxon>
        <taxon>Agaricomycetidae</taxon>
        <taxon>Agaricales</taxon>
        <taxon>Agaricales incertae sedis</taxon>
        <taxon>Dendrothele</taxon>
    </lineage>
</organism>
<accession>A0A4S8LMC4</accession>
<dbReference type="AlphaFoldDB" id="A0A4S8LMC4"/>